<gene>
    <name evidence="2" type="ORF">S1361_33565</name>
</gene>
<dbReference type="Proteomes" id="UP000663908">
    <property type="component" value="Chromosome"/>
</dbReference>
<evidence type="ECO:0000313" key="2">
    <source>
        <dbReference type="EMBL" id="QTE02308.1"/>
    </source>
</evidence>
<keyword evidence="3" id="KW-1185">Reference proteome</keyword>
<evidence type="ECO:0000256" key="1">
    <source>
        <dbReference type="SAM" id="MobiDB-lite"/>
    </source>
</evidence>
<accession>A0ABX7TZU6</accession>
<reference evidence="2 3" key="1">
    <citation type="submission" date="2021-03" db="EMBL/GenBank/DDBJ databases">
        <title>Complete genome sequence of Streptomyces cyanogenus S136, producer of anticancer angucycline landomycin A.</title>
        <authorList>
            <person name="Hrab P."/>
            <person name="Ruckert C."/>
            <person name="Busche T."/>
            <person name="Ostash I."/>
            <person name="Kalinowski J."/>
            <person name="Fedorenko V."/>
            <person name="Yushchuk O."/>
            <person name="Ostash B."/>
        </authorList>
    </citation>
    <scope>NUCLEOTIDE SEQUENCE [LARGE SCALE GENOMIC DNA]</scope>
    <source>
        <strain evidence="2 3">S136</strain>
    </source>
</reference>
<name>A0ABX7TZU6_STRCY</name>
<dbReference type="EMBL" id="CP071839">
    <property type="protein sequence ID" value="QTE02308.1"/>
    <property type="molecule type" value="Genomic_DNA"/>
</dbReference>
<sequence>MAGPTFLIVRGEDFVVLAVEWAGCEVRTDAHAAAPRLVATGTDPTVTLTFPPQAILEQATPAEFHTTAAVHSHSWLSEPSRLVFRVATGTVIELTAQGILDALARPGQAHIDGQASGIELPWGLTVLPLARTTGAQVLSDHRTRPVPVAGSGAVGLWTARLRAGDAGATDALLAIRPTSFRDTDAPPSTDGPFQKPPLRGQRQAIVTSSAQDGPPDATRLELTALGGTLSAGAQWPSLTWTHEATVGRDQRADVTVSGKLWPFGFSCVYQDFTRREFLPRYDPAAAGCVAALRRQRTLVISRPLLTGTRAPTFPFDEVELLGCEFSLTGTTEPTDFLEFLPGGPSSPVRFPVRCRAGGTTVQFTIPLVFVSDTRPGPSQAVVDSWRPFAKAPVPGVALDLVGAGGRPGDVQEVRSLTFTAAAHGTGYRPDLAGFDVVLSALRTLLPGSGHEQPQPMTYAAALRGQPAAAAVSVPRVPLVFAAPDGLLVDFTRNADRSGGLVAPRFKADGISRELGPVVTDTLPGGTDLAAALERAFKGATLFGFPLAALIDTSGSTKPNPPKIVQRWTGLETSTEMEWQALPLKAYNAFQPATAARLDLSVGSRPPARALPEAAAPPAQTCVLRNVALALPPPPAARLLTLSFGSVTFDQRPGRPTQLALDAPKIAFSGPLKLLQELQRKLEALLGAGLTCRVSPTGVTVGYEITLPKTAAGMFVMQNVAARLAVTVPYAEKPVTVTLGFASREHPFALSVTGFSGGGYASVEIAGAGEPTVEISMEFGAMVAVDFVVARAEVHALGGVRFVRRADGALELEAFIRIGGSVRLLGLVTVSVELRVALLFHDDGRPSLVGRATLVIELDLTLYSQSVTVDSGTFELVGGIDPGHTALAPEAAEARSAAAFEAWEQYRKAFAS</sequence>
<organism evidence="2 3">
    <name type="scientific">Streptomyces cyanogenus</name>
    <dbReference type="NCBI Taxonomy" id="80860"/>
    <lineage>
        <taxon>Bacteria</taxon>
        <taxon>Bacillati</taxon>
        <taxon>Actinomycetota</taxon>
        <taxon>Actinomycetes</taxon>
        <taxon>Kitasatosporales</taxon>
        <taxon>Streptomycetaceae</taxon>
        <taxon>Streptomyces</taxon>
    </lineage>
</organism>
<feature type="region of interest" description="Disordered" evidence="1">
    <location>
        <begin position="179"/>
        <end position="216"/>
    </location>
</feature>
<dbReference type="RefSeq" id="WP_208035630.1">
    <property type="nucleotide sequence ID" value="NZ_CP071839.1"/>
</dbReference>
<evidence type="ECO:0000313" key="3">
    <source>
        <dbReference type="Proteomes" id="UP000663908"/>
    </source>
</evidence>
<proteinExistence type="predicted"/>
<protein>
    <submittedName>
        <fullName evidence="2">Uncharacterized protein</fullName>
    </submittedName>
</protein>